<keyword evidence="1" id="KW-0472">Membrane</keyword>
<dbReference type="EMBL" id="JABBGJ010000031">
    <property type="protein sequence ID" value="NMM01493.1"/>
    <property type="molecule type" value="Genomic_DNA"/>
</dbReference>
<feature type="transmembrane region" description="Helical" evidence="1">
    <location>
        <begin position="178"/>
        <end position="196"/>
    </location>
</feature>
<dbReference type="Proteomes" id="UP000544134">
    <property type="component" value="Unassembled WGS sequence"/>
</dbReference>
<evidence type="ECO:0000313" key="2">
    <source>
        <dbReference type="EMBL" id="NMM01493.1"/>
    </source>
</evidence>
<keyword evidence="3" id="KW-1185">Reference proteome</keyword>
<organism evidence="2 3">
    <name type="scientific">Paraburkholderia polaris</name>
    <dbReference type="NCBI Taxonomy" id="2728848"/>
    <lineage>
        <taxon>Bacteria</taxon>
        <taxon>Pseudomonadati</taxon>
        <taxon>Pseudomonadota</taxon>
        <taxon>Betaproteobacteria</taxon>
        <taxon>Burkholderiales</taxon>
        <taxon>Burkholderiaceae</taxon>
        <taxon>Paraburkholderia</taxon>
    </lineage>
</organism>
<feature type="transmembrane region" description="Helical" evidence="1">
    <location>
        <begin position="152"/>
        <end position="172"/>
    </location>
</feature>
<evidence type="ECO:0000313" key="3">
    <source>
        <dbReference type="Proteomes" id="UP000544134"/>
    </source>
</evidence>
<keyword evidence="1" id="KW-0812">Transmembrane</keyword>
<name>A0A848IK51_9BURK</name>
<sequence length="200" mass="22563">MSSRFISHIRWWFFIAPLLALFLMPLLDNEQLFEVYPAETDSVSALLGQDRADDAIERANTDFKTWFVDTGAVRATMDQSNHNDLGDAVGNEFARRWAHNFWYLIYRMTYRASVMRVWLLGTILLCIASFIDGGCKRKVNAAAGGVVRPLHFHVAAHGILLVLGVVFSVLMIPMPILAPFWIGVSALLVFLVWRAAASYQ</sequence>
<accession>A0A848IK51</accession>
<reference evidence="2 3" key="1">
    <citation type="submission" date="2020-04" db="EMBL/GenBank/DDBJ databases">
        <title>Paraburkholderia sp. RP-4-7 isolated from soil.</title>
        <authorList>
            <person name="Dahal R.H."/>
        </authorList>
    </citation>
    <scope>NUCLEOTIDE SEQUENCE [LARGE SCALE GENOMIC DNA]</scope>
    <source>
        <strain evidence="2 3">RP-4-7</strain>
    </source>
</reference>
<comment type="caution">
    <text evidence="2">The sequence shown here is derived from an EMBL/GenBank/DDBJ whole genome shotgun (WGS) entry which is preliminary data.</text>
</comment>
<feature type="transmembrane region" description="Helical" evidence="1">
    <location>
        <begin position="113"/>
        <end position="131"/>
    </location>
</feature>
<proteinExistence type="predicted"/>
<dbReference type="InterPro" id="IPR022266">
    <property type="entry name" value="DtrJ-like"/>
</dbReference>
<feature type="transmembrane region" description="Helical" evidence="1">
    <location>
        <begin position="9"/>
        <end position="27"/>
    </location>
</feature>
<dbReference type="Pfam" id="PF14348">
    <property type="entry name" value="DtrJ-like"/>
    <property type="match status" value="1"/>
</dbReference>
<keyword evidence="1" id="KW-1133">Transmembrane helix</keyword>
<gene>
    <name evidence="2" type="ORF">HHL24_26590</name>
</gene>
<dbReference type="AlphaFoldDB" id="A0A848IK51"/>
<evidence type="ECO:0000256" key="1">
    <source>
        <dbReference type="SAM" id="Phobius"/>
    </source>
</evidence>
<protein>
    <submittedName>
        <fullName evidence="2">DUF4400 domain-containing protein</fullName>
    </submittedName>
</protein>